<dbReference type="EMBL" id="JANDHW010000004">
    <property type="protein sequence ID" value="MCP9611485.1"/>
    <property type="molecule type" value="Genomic_DNA"/>
</dbReference>
<dbReference type="InterPro" id="IPR045736">
    <property type="entry name" value="START_2"/>
</dbReference>
<dbReference type="Proteomes" id="UP001205603">
    <property type="component" value="Unassembled WGS sequence"/>
</dbReference>
<dbReference type="Pfam" id="PF19569">
    <property type="entry name" value="START_2"/>
    <property type="match status" value="1"/>
</dbReference>
<organism evidence="2 3">
    <name type="scientific">Coprobacter tertius</name>
    <dbReference type="NCBI Taxonomy" id="2944915"/>
    <lineage>
        <taxon>Bacteria</taxon>
        <taxon>Pseudomonadati</taxon>
        <taxon>Bacteroidota</taxon>
        <taxon>Bacteroidia</taxon>
        <taxon>Bacteroidales</taxon>
        <taxon>Barnesiellaceae</taxon>
        <taxon>Coprobacter</taxon>
    </lineage>
</organism>
<feature type="domain" description="START-like" evidence="1">
    <location>
        <begin position="2"/>
        <end position="127"/>
    </location>
</feature>
<proteinExistence type="predicted"/>
<name>A0ABT1MFS0_9BACT</name>
<sequence length="127" mass="14816">MKKEKYIVEYSLNNVSPSVLWTYIGTVNGLADWFADDVVADGKLYTFYWNKTPQQAMQTTFRVGNFIRFHWLDDEDTKTYFEFRINVAELTGNVVLEITDFAEEGEKQDSIELWNNQVNTLKRVLGA</sequence>
<reference evidence="2 3" key="1">
    <citation type="submission" date="2022-07" db="EMBL/GenBank/DDBJ databases">
        <title>Fecal culturing of patients with breast cancer.</title>
        <authorList>
            <person name="Teng N.M.Y."/>
            <person name="Kiu R."/>
            <person name="Evans R."/>
            <person name="Baker D.J."/>
            <person name="Zenner C."/>
            <person name="Robinson S.D."/>
            <person name="Hall L.J."/>
        </authorList>
    </citation>
    <scope>NUCLEOTIDE SEQUENCE [LARGE SCALE GENOMIC DNA]</scope>
    <source>
        <strain evidence="2 3">LH1063</strain>
    </source>
</reference>
<accession>A0ABT1MFS0</accession>
<dbReference type="RefSeq" id="WP_255026303.1">
    <property type="nucleotide sequence ID" value="NZ_JANDHW010000004.1"/>
</dbReference>
<evidence type="ECO:0000313" key="2">
    <source>
        <dbReference type="EMBL" id="MCP9611485.1"/>
    </source>
</evidence>
<gene>
    <name evidence="2" type="ORF">NMU02_05210</name>
</gene>
<evidence type="ECO:0000313" key="3">
    <source>
        <dbReference type="Proteomes" id="UP001205603"/>
    </source>
</evidence>
<dbReference type="Gene3D" id="3.30.530.20">
    <property type="match status" value="1"/>
</dbReference>
<comment type="caution">
    <text evidence="2">The sequence shown here is derived from an EMBL/GenBank/DDBJ whole genome shotgun (WGS) entry which is preliminary data.</text>
</comment>
<dbReference type="InterPro" id="IPR023393">
    <property type="entry name" value="START-like_dom_sf"/>
</dbReference>
<keyword evidence="3" id="KW-1185">Reference proteome</keyword>
<dbReference type="SUPFAM" id="SSF55961">
    <property type="entry name" value="Bet v1-like"/>
    <property type="match status" value="1"/>
</dbReference>
<protein>
    <submittedName>
        <fullName evidence="2">START-like domain-containing protein</fullName>
    </submittedName>
</protein>
<evidence type="ECO:0000259" key="1">
    <source>
        <dbReference type="Pfam" id="PF19569"/>
    </source>
</evidence>